<evidence type="ECO:0000313" key="2">
    <source>
        <dbReference type="Proteomes" id="UP000594468"/>
    </source>
</evidence>
<name>A0A7S8E7B5_9CHLR</name>
<accession>A0A7S8E7B5</accession>
<dbReference type="Proteomes" id="UP000594468">
    <property type="component" value="Chromosome"/>
</dbReference>
<dbReference type="KEGG" id="pmet:G4Y79_18615"/>
<dbReference type="EMBL" id="CP062983">
    <property type="protein sequence ID" value="QPC81684.1"/>
    <property type="molecule type" value="Genomic_DNA"/>
</dbReference>
<evidence type="ECO:0008006" key="3">
    <source>
        <dbReference type="Google" id="ProtNLM"/>
    </source>
</evidence>
<dbReference type="InterPro" id="IPR036465">
    <property type="entry name" value="vWFA_dom_sf"/>
</dbReference>
<organism evidence="1 2">
    <name type="scientific">Phototrophicus methaneseepsis</name>
    <dbReference type="NCBI Taxonomy" id="2710758"/>
    <lineage>
        <taxon>Bacteria</taxon>
        <taxon>Bacillati</taxon>
        <taxon>Chloroflexota</taxon>
        <taxon>Candidatus Thermofontia</taxon>
        <taxon>Phototrophicales</taxon>
        <taxon>Phototrophicaceae</taxon>
        <taxon>Phototrophicus</taxon>
    </lineage>
</organism>
<protein>
    <recommendedName>
        <fullName evidence="3">VWFA domain-containing protein</fullName>
    </recommendedName>
</protein>
<dbReference type="AlphaFoldDB" id="A0A7S8E7B5"/>
<evidence type="ECO:0000313" key="1">
    <source>
        <dbReference type="EMBL" id="QPC81684.1"/>
    </source>
</evidence>
<reference evidence="1 2" key="1">
    <citation type="submission" date="2020-02" db="EMBL/GenBank/DDBJ databases">
        <authorList>
            <person name="Zheng R.K."/>
            <person name="Sun C.M."/>
        </authorList>
    </citation>
    <scope>NUCLEOTIDE SEQUENCE [LARGE SCALE GENOMIC DNA]</scope>
    <source>
        <strain evidence="2">rifampicinis</strain>
    </source>
</reference>
<sequence length="207" mass="24050">MMDFLNQKPAMRLLNFFVVVENSVRMKRTKVLKVSEEALLKFFKNCLRYEPYGVEFQVSILLYSDKPTWRIKDPLPFSKVQELNFDTGGRNSNFGSAFDILNQHITEISVRGKLPPIIILLNRGDTSDEFLKACESLNESNWGKISQRILITFEAVIEEKLKEAFLMKSPYFLGNPQDSSTLEKFLVNWVRDLVESRSMVRHTQDTD</sequence>
<dbReference type="RefSeq" id="WP_195169755.1">
    <property type="nucleotide sequence ID" value="NZ_CP062983.1"/>
</dbReference>
<gene>
    <name evidence="1" type="ORF">G4Y79_18615</name>
</gene>
<keyword evidence="2" id="KW-1185">Reference proteome</keyword>
<dbReference type="SUPFAM" id="SSF53300">
    <property type="entry name" value="vWA-like"/>
    <property type="match status" value="1"/>
</dbReference>
<proteinExistence type="predicted"/>